<dbReference type="EMBL" id="HACA01032758">
    <property type="protein sequence ID" value="CDW50119.1"/>
    <property type="molecule type" value="Transcribed_RNA"/>
</dbReference>
<protein>
    <submittedName>
        <fullName evidence="1">Uncharacterized protein</fullName>
    </submittedName>
</protein>
<dbReference type="AlphaFoldDB" id="A0A0K2VI45"/>
<name>A0A0K2VI45_LEPSM</name>
<evidence type="ECO:0000313" key="1">
    <source>
        <dbReference type="EMBL" id="CDW50119.1"/>
    </source>
</evidence>
<sequence length="59" mass="7010">SALQYDIFSEQTRQILLTPTNPRRCFTKLLLLVYLVEKGDSYHLIRLKCKEHHFANYIA</sequence>
<accession>A0A0K2VI45</accession>
<feature type="non-terminal residue" evidence="1">
    <location>
        <position position="59"/>
    </location>
</feature>
<organism evidence="1">
    <name type="scientific">Lepeophtheirus salmonis</name>
    <name type="common">Salmon louse</name>
    <name type="synonym">Caligus salmonis</name>
    <dbReference type="NCBI Taxonomy" id="72036"/>
    <lineage>
        <taxon>Eukaryota</taxon>
        <taxon>Metazoa</taxon>
        <taxon>Ecdysozoa</taxon>
        <taxon>Arthropoda</taxon>
        <taxon>Crustacea</taxon>
        <taxon>Multicrustacea</taxon>
        <taxon>Hexanauplia</taxon>
        <taxon>Copepoda</taxon>
        <taxon>Siphonostomatoida</taxon>
        <taxon>Caligidae</taxon>
        <taxon>Lepeophtheirus</taxon>
    </lineage>
</organism>
<feature type="non-terminal residue" evidence="1">
    <location>
        <position position="1"/>
    </location>
</feature>
<reference evidence="1" key="1">
    <citation type="submission" date="2014-05" db="EMBL/GenBank/DDBJ databases">
        <authorList>
            <person name="Chronopoulou M."/>
        </authorList>
    </citation>
    <scope>NUCLEOTIDE SEQUENCE</scope>
    <source>
        <tissue evidence="1">Whole organism</tissue>
    </source>
</reference>
<proteinExistence type="predicted"/>